<dbReference type="PANTHER" id="PTHR30354">
    <property type="entry name" value="GNT FAMILY GLUCONATE TRANSPORTER"/>
    <property type="match status" value="1"/>
</dbReference>
<reference evidence="10" key="1">
    <citation type="journal article" date="2019" name="Int. J. Syst. Evol. Microbiol.">
        <title>The Global Catalogue of Microorganisms (GCM) 10K type strain sequencing project: providing services to taxonomists for standard genome sequencing and annotation.</title>
        <authorList>
            <consortium name="The Broad Institute Genomics Platform"/>
            <consortium name="The Broad Institute Genome Sequencing Center for Infectious Disease"/>
            <person name="Wu L."/>
            <person name="Ma J."/>
        </authorList>
    </citation>
    <scope>NUCLEOTIDE SEQUENCE [LARGE SCALE GENOMIC DNA]</scope>
    <source>
        <strain evidence="10">CGMCC 4.7466</strain>
    </source>
</reference>
<keyword evidence="6 8" id="KW-0472">Membrane</keyword>
<dbReference type="RefSeq" id="WP_377064480.1">
    <property type="nucleotide sequence ID" value="NZ_JBHSJJ010000005.1"/>
</dbReference>
<gene>
    <name evidence="9" type="ORF">ACFPFU_11175</name>
</gene>
<evidence type="ECO:0000256" key="7">
    <source>
        <dbReference type="ARBA" id="ARBA00049663"/>
    </source>
</evidence>
<evidence type="ECO:0000256" key="3">
    <source>
        <dbReference type="ARBA" id="ARBA00022475"/>
    </source>
</evidence>
<feature type="transmembrane region" description="Helical" evidence="8">
    <location>
        <begin position="414"/>
        <end position="438"/>
    </location>
</feature>
<evidence type="ECO:0000313" key="9">
    <source>
        <dbReference type="EMBL" id="MFC4872254.1"/>
    </source>
</evidence>
<sequence>MAFIIIGLSILLLVILIVWVKVEPFIAFLIASLLAGLFLGIPLENIAGAVQKGIGDLLGSLVIVITLGAMLGKIVADSGAAQKIAAFLMKAFGKKQLHWAIALTSFVVGIPLFFNVGFVLLVPLVFTVTYQFRIPAMTVGIPMLAALSVTHGLLPPHPAPVALVAQFDANMGLTLIYGLVLAVPMIIIAGPLLGKAPFLKKMEVKPLEIFMGSPKEDTALPGLANSLISSLLPVFLLISLSLLSLKFDPEHPGFAFLQFIGNPSVVMLVSLIWATFSLGVTKGKSIKSIMDGYTLAVKDIALILLIIAGAGAFKEVLVESGISEEIGTMLQSWEMNPLLLGWIIAAIIRISVGSATVAALTAAGIVAPLMAAGTVNPNLMVLSIGAGSLILSHVNDGGFWLVKEYFNLSIQQTLQSWTLLETVVAVLGLLGVLALDFIL</sequence>
<keyword evidence="5 8" id="KW-1133">Transmembrane helix</keyword>
<feature type="transmembrane region" description="Helical" evidence="8">
    <location>
        <begin position="292"/>
        <end position="313"/>
    </location>
</feature>
<feature type="transmembrane region" description="Helical" evidence="8">
    <location>
        <begin position="134"/>
        <end position="154"/>
    </location>
</feature>
<name>A0ABV9T0S8_9BACT</name>
<keyword evidence="3" id="KW-1003">Cell membrane</keyword>
<feature type="transmembrane region" description="Helical" evidence="8">
    <location>
        <begin position="26"/>
        <end position="45"/>
    </location>
</feature>
<dbReference type="PANTHER" id="PTHR30354:SF22">
    <property type="entry name" value="HIGH-AFFINITY GLUCONATE TRANSPORTER"/>
    <property type="match status" value="1"/>
</dbReference>
<feature type="transmembrane region" description="Helical" evidence="8">
    <location>
        <begin position="255"/>
        <end position="280"/>
    </location>
</feature>
<keyword evidence="10" id="KW-1185">Reference proteome</keyword>
<evidence type="ECO:0000256" key="6">
    <source>
        <dbReference type="ARBA" id="ARBA00023136"/>
    </source>
</evidence>
<feature type="transmembrane region" description="Helical" evidence="8">
    <location>
        <begin position="57"/>
        <end position="76"/>
    </location>
</feature>
<evidence type="ECO:0000313" key="10">
    <source>
        <dbReference type="Proteomes" id="UP001595818"/>
    </source>
</evidence>
<comment type="similarity">
    <text evidence="7">Belongs to the GntP permease family.</text>
</comment>
<organism evidence="9 10">
    <name type="scientific">Negadavirga shengliensis</name>
    <dbReference type="NCBI Taxonomy" id="1389218"/>
    <lineage>
        <taxon>Bacteria</taxon>
        <taxon>Pseudomonadati</taxon>
        <taxon>Bacteroidota</taxon>
        <taxon>Cytophagia</taxon>
        <taxon>Cytophagales</taxon>
        <taxon>Cyclobacteriaceae</taxon>
        <taxon>Negadavirga</taxon>
    </lineage>
</organism>
<evidence type="ECO:0000256" key="4">
    <source>
        <dbReference type="ARBA" id="ARBA00022692"/>
    </source>
</evidence>
<feature type="transmembrane region" description="Helical" evidence="8">
    <location>
        <begin position="379"/>
        <end position="402"/>
    </location>
</feature>
<proteinExistence type="inferred from homology"/>
<dbReference type="Proteomes" id="UP001595818">
    <property type="component" value="Unassembled WGS sequence"/>
</dbReference>
<keyword evidence="2" id="KW-0813">Transport</keyword>
<dbReference type="Pfam" id="PF02447">
    <property type="entry name" value="GntP_permease"/>
    <property type="match status" value="1"/>
</dbReference>
<comment type="subcellular location">
    <subcellularLocation>
        <location evidence="1">Cell membrane</location>
        <topology evidence="1">Multi-pass membrane protein</topology>
    </subcellularLocation>
</comment>
<accession>A0ABV9T0S8</accession>
<evidence type="ECO:0000256" key="2">
    <source>
        <dbReference type="ARBA" id="ARBA00022448"/>
    </source>
</evidence>
<feature type="transmembrane region" description="Helical" evidence="8">
    <location>
        <begin position="219"/>
        <end position="243"/>
    </location>
</feature>
<evidence type="ECO:0000256" key="8">
    <source>
        <dbReference type="SAM" id="Phobius"/>
    </source>
</evidence>
<dbReference type="EMBL" id="JBHSJJ010000005">
    <property type="protein sequence ID" value="MFC4872254.1"/>
    <property type="molecule type" value="Genomic_DNA"/>
</dbReference>
<dbReference type="PIRSF" id="PIRSF002746">
    <property type="entry name" value="Gluconate_transporter"/>
    <property type="match status" value="1"/>
</dbReference>
<feature type="transmembrane region" description="Helical" evidence="8">
    <location>
        <begin position="339"/>
        <end position="367"/>
    </location>
</feature>
<evidence type="ECO:0000256" key="1">
    <source>
        <dbReference type="ARBA" id="ARBA00004651"/>
    </source>
</evidence>
<dbReference type="NCBIfam" id="TIGR00791">
    <property type="entry name" value="gntP"/>
    <property type="match status" value="1"/>
</dbReference>
<feature type="transmembrane region" description="Helical" evidence="8">
    <location>
        <begin position="96"/>
        <end position="122"/>
    </location>
</feature>
<comment type="caution">
    <text evidence="9">The sequence shown here is derived from an EMBL/GenBank/DDBJ whole genome shotgun (WGS) entry which is preliminary data.</text>
</comment>
<dbReference type="InterPro" id="IPR003474">
    <property type="entry name" value="Glcn_transporter"/>
</dbReference>
<evidence type="ECO:0000256" key="5">
    <source>
        <dbReference type="ARBA" id="ARBA00022989"/>
    </source>
</evidence>
<feature type="transmembrane region" description="Helical" evidence="8">
    <location>
        <begin position="174"/>
        <end position="198"/>
    </location>
</feature>
<keyword evidence="4 8" id="KW-0812">Transmembrane</keyword>
<protein>
    <submittedName>
        <fullName evidence="9">Gluconate:H+ symporter</fullName>
    </submittedName>
</protein>